<comment type="caution">
    <text evidence="2">The sequence shown here is derived from an EMBL/GenBank/DDBJ whole genome shotgun (WGS) entry which is preliminary data.</text>
</comment>
<evidence type="ECO:0000313" key="3">
    <source>
        <dbReference type="Proteomes" id="UP000034207"/>
    </source>
</evidence>
<accession>A0A0G0PBD2</accession>
<organism evidence="2 3">
    <name type="scientific">candidate division CPR2 bacterium GW2011_GWC2_39_10</name>
    <dbReference type="NCBI Taxonomy" id="1618345"/>
    <lineage>
        <taxon>Bacteria</taxon>
        <taxon>Bacteria division CPR2</taxon>
    </lineage>
</organism>
<proteinExistence type="predicted"/>
<dbReference type="AlphaFoldDB" id="A0A0G0PBD2"/>
<dbReference type="STRING" id="1618345.UT18_C0001G0031"/>
<keyword evidence="1" id="KW-0472">Membrane</keyword>
<feature type="transmembrane region" description="Helical" evidence="1">
    <location>
        <begin position="12"/>
        <end position="33"/>
    </location>
</feature>
<feature type="transmembrane region" description="Helical" evidence="1">
    <location>
        <begin position="53"/>
        <end position="70"/>
    </location>
</feature>
<reference evidence="2 3" key="1">
    <citation type="journal article" date="2015" name="Nature">
        <title>rRNA introns, odd ribosomes, and small enigmatic genomes across a large radiation of phyla.</title>
        <authorList>
            <person name="Brown C.T."/>
            <person name="Hug L.A."/>
            <person name="Thomas B.C."/>
            <person name="Sharon I."/>
            <person name="Castelle C.J."/>
            <person name="Singh A."/>
            <person name="Wilkins M.J."/>
            <person name="Williams K.H."/>
            <person name="Banfield J.F."/>
        </authorList>
    </citation>
    <scope>NUCLEOTIDE SEQUENCE [LARGE SCALE GENOMIC DNA]</scope>
</reference>
<evidence type="ECO:0000313" key="2">
    <source>
        <dbReference type="EMBL" id="KKQ95444.1"/>
    </source>
</evidence>
<feature type="transmembrane region" description="Helical" evidence="1">
    <location>
        <begin position="105"/>
        <end position="126"/>
    </location>
</feature>
<name>A0A0G0PBD2_UNCC2</name>
<dbReference type="Proteomes" id="UP000034207">
    <property type="component" value="Unassembled WGS sequence"/>
</dbReference>
<protein>
    <submittedName>
        <fullName evidence="2">Uncharacterized protein</fullName>
    </submittedName>
</protein>
<dbReference type="EMBL" id="LBVV01000001">
    <property type="protein sequence ID" value="KKQ95444.1"/>
    <property type="molecule type" value="Genomic_DNA"/>
</dbReference>
<gene>
    <name evidence="2" type="ORF">UT18_C0001G0031</name>
</gene>
<sequence length="142" mass="15742">MKETKYLKVVGVFLIIFGALSILGTVMTLLAPIPDEVLKQIGATAFNIRSQAAFGLITGAIQVYLGFKVFNRKPKFWLYTIIFIGVTYVLNILISLLFFQGMQIFTAKSLIISLIIPGITALLLYLGRNEHSQAKTDKNDAI</sequence>
<evidence type="ECO:0000256" key="1">
    <source>
        <dbReference type="SAM" id="Phobius"/>
    </source>
</evidence>
<keyword evidence="1" id="KW-0812">Transmembrane</keyword>
<feature type="transmembrane region" description="Helical" evidence="1">
    <location>
        <begin position="77"/>
        <end position="99"/>
    </location>
</feature>
<keyword evidence="1" id="KW-1133">Transmembrane helix</keyword>